<comment type="caution">
    <text evidence="2">The sequence shown here is derived from an EMBL/GenBank/DDBJ whole genome shotgun (WGS) entry which is preliminary data.</text>
</comment>
<dbReference type="STRING" id="66430.ACS04_11535"/>
<keyword evidence="3" id="KW-1185">Reference proteome</keyword>
<evidence type="ECO:0000313" key="3">
    <source>
        <dbReference type="Proteomes" id="UP000035932"/>
    </source>
</evidence>
<name>A0A0J6XQZ6_9ACTN</name>
<feature type="transmembrane region" description="Helical" evidence="1">
    <location>
        <begin position="46"/>
        <end position="70"/>
    </location>
</feature>
<keyword evidence="1" id="KW-0812">Transmembrane</keyword>
<dbReference type="AlphaFoldDB" id="A0A0J6XQZ6"/>
<dbReference type="Proteomes" id="UP000035932">
    <property type="component" value="Unassembled WGS sequence"/>
</dbReference>
<evidence type="ECO:0000313" key="2">
    <source>
        <dbReference type="EMBL" id="KMO97659.1"/>
    </source>
</evidence>
<dbReference type="PATRIC" id="fig|66430.4.peg.4701"/>
<gene>
    <name evidence="2" type="ORF">ACS04_11535</name>
</gene>
<dbReference type="EMBL" id="LFML01000044">
    <property type="protein sequence ID" value="KMO97659.1"/>
    <property type="molecule type" value="Genomic_DNA"/>
</dbReference>
<keyword evidence="1" id="KW-1133">Transmembrane helix</keyword>
<feature type="transmembrane region" description="Helical" evidence="1">
    <location>
        <begin position="246"/>
        <end position="265"/>
    </location>
</feature>
<evidence type="ECO:0000256" key="1">
    <source>
        <dbReference type="SAM" id="Phobius"/>
    </source>
</evidence>
<sequence length="443" mass="47107">MRGVRPREAAMPDDENQAELAALRARIASLEADASRRPPQRPRHRLRAFFSALLIVIGCVLAPLGIVAAWTSDIVGDTDRYVATVAPLASDPDVQAAVANRVTDALMEHLDLPKLLEGVAPQDRPLLEKGLGKLGDGLEGAVRSFVHDKAEDVVASDAFETIWTGANRTIHTSLVRALTGSDEGAVQIKNDSVTLDLAPVIEQVKTRLVDAGLGVAGKIPEIHTDFTVVRSDDIGRVKTGFRLLELAGLWLPVVAVVLAAVGVLLSAHRRRTLIASALGFAAAALVLGIALTVFRTVYLNALPDTVSQPAAGAIYDALVRLLRVTVRTVVLLGVVLALAAWLSGPGRYATVVRQVWHSGIAATRATADRAGLRTGPVGAFVGRHRGWITWILVAAACLAYVLWPHPTGWVVVGLALALLLALAVTDFLAEDAEEDREPTRTAP</sequence>
<feature type="transmembrane region" description="Helical" evidence="1">
    <location>
        <begin position="272"/>
        <end position="294"/>
    </location>
</feature>
<keyword evidence="1" id="KW-0472">Membrane</keyword>
<organism evidence="2 3">
    <name type="scientific">Streptomyces roseus</name>
    <dbReference type="NCBI Taxonomy" id="66430"/>
    <lineage>
        <taxon>Bacteria</taxon>
        <taxon>Bacillati</taxon>
        <taxon>Actinomycetota</taxon>
        <taxon>Actinomycetes</taxon>
        <taxon>Kitasatosporales</taxon>
        <taxon>Streptomycetaceae</taxon>
        <taxon>Streptomyces</taxon>
    </lineage>
</organism>
<feature type="transmembrane region" description="Helical" evidence="1">
    <location>
        <begin position="409"/>
        <end position="429"/>
    </location>
</feature>
<feature type="transmembrane region" description="Helical" evidence="1">
    <location>
        <begin position="387"/>
        <end position="403"/>
    </location>
</feature>
<proteinExistence type="predicted"/>
<accession>A0A0J6XQZ6</accession>
<reference evidence="2 3" key="1">
    <citation type="submission" date="2015-06" db="EMBL/GenBank/DDBJ databases">
        <title>Recapitulation of the evolution of biosynthetic gene clusters reveals hidden chemical diversity on bacterial genomes.</title>
        <authorList>
            <person name="Cruz-Morales P."/>
            <person name="Martinez-Guerrero C."/>
            <person name="Morales-Escalante M.A."/>
            <person name="Yanez-Guerra L.A."/>
            <person name="Kopp J.F."/>
            <person name="Feldmann J."/>
            <person name="Ramos-Aboites H.E."/>
            <person name="Barona-Gomez F."/>
        </authorList>
    </citation>
    <scope>NUCLEOTIDE SEQUENCE [LARGE SCALE GENOMIC DNA]</scope>
    <source>
        <strain evidence="2 3">ATCC 31245</strain>
    </source>
</reference>
<protein>
    <submittedName>
        <fullName evidence="2">Membrane protein</fullName>
    </submittedName>
</protein>
<feature type="transmembrane region" description="Helical" evidence="1">
    <location>
        <begin position="324"/>
        <end position="344"/>
    </location>
</feature>